<feature type="transmembrane region" description="Helical" evidence="1">
    <location>
        <begin position="135"/>
        <end position="155"/>
    </location>
</feature>
<keyword evidence="1" id="KW-0812">Transmembrane</keyword>
<feature type="transmembrane region" description="Helical" evidence="1">
    <location>
        <begin position="59"/>
        <end position="78"/>
    </location>
</feature>
<evidence type="ECO:0000256" key="1">
    <source>
        <dbReference type="SAM" id="Phobius"/>
    </source>
</evidence>
<organism evidence="2 3">
    <name type="scientific">Vibrio nigripulchritudo SOn1</name>
    <dbReference type="NCBI Taxonomy" id="1238450"/>
    <lineage>
        <taxon>Bacteria</taxon>
        <taxon>Pseudomonadati</taxon>
        <taxon>Pseudomonadota</taxon>
        <taxon>Gammaproteobacteria</taxon>
        <taxon>Vibrionales</taxon>
        <taxon>Vibrionaceae</taxon>
        <taxon>Vibrio</taxon>
    </lineage>
</organism>
<dbReference type="RefSeq" id="WP_022610098.1">
    <property type="nucleotide sequence ID" value="NZ_LK391965.1"/>
</dbReference>
<accession>A0AAV2VHN8</accession>
<dbReference type="Pfam" id="PF06912">
    <property type="entry name" value="DUF1275"/>
    <property type="match status" value="1"/>
</dbReference>
<evidence type="ECO:0000313" key="3">
    <source>
        <dbReference type="Proteomes" id="UP000018211"/>
    </source>
</evidence>
<gene>
    <name evidence="2" type="ORF">VIBNISOn1_1010012</name>
</gene>
<proteinExistence type="predicted"/>
<evidence type="ECO:0008006" key="4">
    <source>
        <dbReference type="Google" id="ProtNLM"/>
    </source>
</evidence>
<dbReference type="AlphaFoldDB" id="A0AAV2VHN8"/>
<keyword evidence="1" id="KW-0472">Membrane</keyword>
<sequence length="223" mass="23512">MLTRLPPWVEFGAFCLAAIAGIVNAIGLLGFQHQSVSHLSGTLTLLGTELLSSPASSLHLLWVVLSFLAGAVVSGLLIQNTALKLGRHYGIALVLEGILLSLAAWVLTKGSISGHYLASAACGLQNAMVTTYSGAVVRTTHMTGIITDLGLLLGARLRGEKPDRRKLGLFMALLFGFVIGGSLGAYLFSIWAFNALLFPAFFAFSVAGAYSFKLALSAKNEKT</sequence>
<dbReference type="PANTHER" id="PTHR37314:SF4">
    <property type="entry name" value="UPF0700 TRANSMEMBRANE PROTEIN YOAK"/>
    <property type="match status" value="1"/>
</dbReference>
<feature type="transmembrane region" description="Helical" evidence="1">
    <location>
        <begin position="167"/>
        <end position="189"/>
    </location>
</feature>
<feature type="transmembrane region" description="Helical" evidence="1">
    <location>
        <begin position="90"/>
        <end position="107"/>
    </location>
</feature>
<comment type="caution">
    <text evidence="2">The sequence shown here is derived from an EMBL/GenBank/DDBJ whole genome shotgun (WGS) entry which is preliminary data.</text>
</comment>
<name>A0AAV2VHN8_9VIBR</name>
<feature type="transmembrane region" description="Helical" evidence="1">
    <location>
        <begin position="12"/>
        <end position="31"/>
    </location>
</feature>
<protein>
    <recommendedName>
        <fullName evidence="4">Transmembrane protein</fullName>
    </recommendedName>
</protein>
<dbReference type="EMBL" id="CAOF01000004">
    <property type="protein sequence ID" value="CCO44160.1"/>
    <property type="molecule type" value="Genomic_DNA"/>
</dbReference>
<evidence type="ECO:0000313" key="2">
    <source>
        <dbReference type="EMBL" id="CCO44160.1"/>
    </source>
</evidence>
<dbReference type="InterPro" id="IPR010699">
    <property type="entry name" value="DUF1275"/>
</dbReference>
<reference evidence="2 3" key="1">
    <citation type="journal article" date="2013" name="ISME J.">
        <title>Comparative genomics of pathogenic lineages of Vibrio nigripulchritudo identifies virulence-associated traits.</title>
        <authorList>
            <person name="Goudenege D."/>
            <person name="Labreuche Y."/>
            <person name="Krin E."/>
            <person name="Ansquer D."/>
            <person name="Mangenot S."/>
            <person name="Calteau A."/>
            <person name="Medigue C."/>
            <person name="Mazel D."/>
            <person name="Polz M.F."/>
            <person name="Le Roux F."/>
        </authorList>
    </citation>
    <scope>NUCLEOTIDE SEQUENCE [LARGE SCALE GENOMIC DNA]</scope>
    <source>
        <strain evidence="2 3">SOn1</strain>
    </source>
</reference>
<feature type="transmembrane region" description="Helical" evidence="1">
    <location>
        <begin position="195"/>
        <end position="216"/>
    </location>
</feature>
<dbReference type="Proteomes" id="UP000018211">
    <property type="component" value="Unassembled WGS sequence"/>
</dbReference>
<keyword evidence="1" id="KW-1133">Transmembrane helix</keyword>
<dbReference type="PANTHER" id="PTHR37314">
    <property type="entry name" value="SLR0142 PROTEIN"/>
    <property type="match status" value="1"/>
</dbReference>